<evidence type="ECO:0000256" key="1">
    <source>
        <dbReference type="SAM" id="MobiDB-lite"/>
    </source>
</evidence>
<evidence type="ECO:0000313" key="3">
    <source>
        <dbReference type="Proteomes" id="UP000182486"/>
    </source>
</evidence>
<sequence length="122" mass="13237">MEATAMPVTKTQRWPRMSPARPPRSSRPPKASVYELTTQDRPLAVKPRSAWILGSATYTTVLSSTTIHWQAAMIARTAPRRDVDAPGVGAVLIGAVALVDMGVPSWPAKLRLPRQHIEAAST</sequence>
<name>A0A1K0FCS6_9ACTN</name>
<reference evidence="2 3" key="1">
    <citation type="submission" date="2016-09" db="EMBL/GenBank/DDBJ databases">
        <title>Couchioplanes caeruleus draft genome sequence.</title>
        <authorList>
            <person name="Sheehan J."/>
            <person name="Caffrey P."/>
        </authorList>
    </citation>
    <scope>NUCLEOTIDE SEQUENCE [LARGE SCALE GENOMIC DNA]</scope>
    <source>
        <strain evidence="2 3">DSM 43634</strain>
    </source>
</reference>
<gene>
    <name evidence="2" type="ORF">BG844_30970</name>
</gene>
<proteinExistence type="predicted"/>
<organism evidence="2 3">
    <name type="scientific">Couchioplanes caeruleus subsp. caeruleus</name>
    <dbReference type="NCBI Taxonomy" id="56427"/>
    <lineage>
        <taxon>Bacteria</taxon>
        <taxon>Bacillati</taxon>
        <taxon>Actinomycetota</taxon>
        <taxon>Actinomycetes</taxon>
        <taxon>Micromonosporales</taxon>
        <taxon>Micromonosporaceae</taxon>
        <taxon>Couchioplanes</taxon>
    </lineage>
</organism>
<keyword evidence="3" id="KW-1185">Reference proteome</keyword>
<dbReference type="AlphaFoldDB" id="A0A1K0FCS6"/>
<protein>
    <submittedName>
        <fullName evidence="2">Uncharacterized protein</fullName>
    </submittedName>
</protein>
<dbReference type="EMBL" id="MEIA01000469">
    <property type="protein sequence ID" value="OJF10625.1"/>
    <property type="molecule type" value="Genomic_DNA"/>
</dbReference>
<evidence type="ECO:0000313" key="2">
    <source>
        <dbReference type="EMBL" id="OJF10625.1"/>
    </source>
</evidence>
<dbReference type="Proteomes" id="UP000182486">
    <property type="component" value="Unassembled WGS sequence"/>
</dbReference>
<comment type="caution">
    <text evidence="2">The sequence shown here is derived from an EMBL/GenBank/DDBJ whole genome shotgun (WGS) entry which is preliminary data.</text>
</comment>
<feature type="region of interest" description="Disordered" evidence="1">
    <location>
        <begin position="1"/>
        <end position="32"/>
    </location>
</feature>
<accession>A0A1K0FCS6</accession>